<evidence type="ECO:0000313" key="8">
    <source>
        <dbReference type="Proteomes" id="UP000325113"/>
    </source>
</evidence>
<evidence type="ECO:0000256" key="1">
    <source>
        <dbReference type="SAM" id="MobiDB-lite"/>
    </source>
</evidence>
<keyword evidence="6" id="KW-1185">Reference proteome</keyword>
<dbReference type="EMBL" id="VLTM01000115">
    <property type="protein sequence ID" value="KAA0151326.1"/>
    <property type="molecule type" value="Genomic_DNA"/>
</dbReference>
<evidence type="ECO:0000313" key="4">
    <source>
        <dbReference type="EMBL" id="KAA0151326.1"/>
    </source>
</evidence>
<dbReference type="InterPro" id="IPR036259">
    <property type="entry name" value="MFS_trans_sf"/>
</dbReference>
<evidence type="ECO:0000313" key="3">
    <source>
        <dbReference type="EMBL" id="KAA0147257.1"/>
    </source>
</evidence>
<accession>A0A5A8DMA9</accession>
<feature type="transmembrane region" description="Helical" evidence="2">
    <location>
        <begin position="485"/>
        <end position="504"/>
    </location>
</feature>
<feature type="compositionally biased region" description="Acidic residues" evidence="1">
    <location>
        <begin position="213"/>
        <end position="224"/>
    </location>
</feature>
<dbReference type="Pfam" id="PF13347">
    <property type="entry name" value="MFS_2"/>
    <property type="match status" value="1"/>
</dbReference>
<dbReference type="PANTHER" id="PTHR28658">
    <property type="entry name" value="TRANSMEMBRANE PROTEIN 180"/>
    <property type="match status" value="1"/>
</dbReference>
<evidence type="ECO:0000313" key="5">
    <source>
        <dbReference type="EMBL" id="KAA0165834.1"/>
    </source>
</evidence>
<keyword evidence="2" id="KW-0472">Membrane</keyword>
<dbReference type="AlphaFoldDB" id="A0A5A8DMA9"/>
<dbReference type="Proteomes" id="UP000324907">
    <property type="component" value="Unassembled WGS sequence"/>
</dbReference>
<evidence type="ECO:0000313" key="6">
    <source>
        <dbReference type="Proteomes" id="UP000323011"/>
    </source>
</evidence>
<feature type="region of interest" description="Disordered" evidence="1">
    <location>
        <begin position="512"/>
        <end position="535"/>
    </location>
</feature>
<feature type="transmembrane region" description="Helical" evidence="2">
    <location>
        <begin position="328"/>
        <end position="350"/>
    </location>
</feature>
<sequence length="535" mass="55342">MPCSRVTPSAVAYASTTLGATLLASVFGAFYVSVFAKHWGITQGWFQTAQAVYLVWNAVNDPLFGWLQDRPGSQQNNKHAYATAIMWGGPLFGLSFLLPWLPIGDLIAPFVGGRDAGVGIHCCLSLSLFDGMFTYCVLAQCGLFAELEASQEGRSLVLAASQAATALGGAALFVAYPLLPDHLRGTGADSGAGPTAAGDLAARDRYDGSGAGGDDDDEDDDDDAGASGGAPSRSCGAELAHVASTWLQILSSPSFCLFVACNFLQVFNNTFNSALHAAAMPAIFRGAFSDAAVGAMLGAGAVLAPLISIALTPLLLRVGHSYPLIRGAFAGKVLFALAVGAAVGSAAPGIASDGAAWWASGVGLAALFMVLHRALANVTFGWFPLAVSDIIDADKAAYRRQRRLGTSVFGLNAMIVKPAESLAPMLFAPVLHDFAAAAADTASSAAAELAPVSGWWSSLLWLLGDPTPADGEVNEAHRAIVAWRLVWGVPAVCGAIQLALWSFYKLRGKADTSVQPASGSKPGERVPEPVRGASV</sequence>
<feature type="transmembrane region" description="Helical" evidence="2">
    <location>
        <begin position="156"/>
        <end position="179"/>
    </location>
</feature>
<dbReference type="EMBL" id="VLTL01000044">
    <property type="protein sequence ID" value="KAA0165834.1"/>
    <property type="molecule type" value="Genomic_DNA"/>
</dbReference>
<evidence type="ECO:0000256" key="2">
    <source>
        <dbReference type="SAM" id="Phobius"/>
    </source>
</evidence>
<name>A0A5A8DMA9_CAFRO</name>
<feature type="transmembrane region" description="Helical" evidence="2">
    <location>
        <begin position="118"/>
        <end position="144"/>
    </location>
</feature>
<feature type="transmembrane region" description="Helical" evidence="2">
    <location>
        <begin position="12"/>
        <end position="36"/>
    </location>
</feature>
<proteinExistence type="predicted"/>
<gene>
    <name evidence="5" type="ORF">FNF28_03340</name>
    <name evidence="3" type="ORF">FNF29_07518</name>
    <name evidence="4" type="ORF">FNF31_06862</name>
</gene>
<dbReference type="InterPro" id="IPR040035">
    <property type="entry name" value="TMEM180"/>
</dbReference>
<keyword evidence="2" id="KW-0812">Transmembrane</keyword>
<dbReference type="PANTHER" id="PTHR28658:SF1">
    <property type="entry name" value="MAJOR FACILITATOR SUPERFAMILY DOMAIN CONTAINING 13B"/>
    <property type="match status" value="1"/>
</dbReference>
<reference evidence="6 7" key="1">
    <citation type="submission" date="2019-07" db="EMBL/GenBank/DDBJ databases">
        <title>Genomes of Cafeteria roenbergensis.</title>
        <authorList>
            <person name="Fischer M.G."/>
            <person name="Hackl T."/>
            <person name="Roman M."/>
        </authorList>
    </citation>
    <scope>NUCLEOTIDE SEQUENCE [LARGE SCALE GENOMIC DNA]</scope>
    <source>
        <strain evidence="3 6">BVI</strain>
        <strain evidence="4 8">Cflag</strain>
        <strain evidence="5 7">RCC970-E3</strain>
    </source>
</reference>
<protein>
    <submittedName>
        <fullName evidence="5">Uncharacterized protein</fullName>
    </submittedName>
</protein>
<organism evidence="5 7">
    <name type="scientific">Cafeteria roenbergensis</name>
    <name type="common">Marine flagellate</name>
    <dbReference type="NCBI Taxonomy" id="33653"/>
    <lineage>
        <taxon>Eukaryota</taxon>
        <taxon>Sar</taxon>
        <taxon>Stramenopiles</taxon>
        <taxon>Bigyra</taxon>
        <taxon>Opalozoa</taxon>
        <taxon>Bicosoecida</taxon>
        <taxon>Cafeteriaceae</taxon>
        <taxon>Cafeteria</taxon>
    </lineage>
</organism>
<dbReference type="EMBL" id="VLTN01000070">
    <property type="protein sequence ID" value="KAA0147257.1"/>
    <property type="molecule type" value="Genomic_DNA"/>
</dbReference>
<feature type="transmembrane region" description="Helical" evidence="2">
    <location>
        <begin position="80"/>
        <end position="98"/>
    </location>
</feature>
<comment type="caution">
    <text evidence="5">The sequence shown here is derived from an EMBL/GenBank/DDBJ whole genome shotgun (WGS) entry which is preliminary data.</text>
</comment>
<evidence type="ECO:0000313" key="7">
    <source>
        <dbReference type="Proteomes" id="UP000324907"/>
    </source>
</evidence>
<feature type="region of interest" description="Disordered" evidence="1">
    <location>
        <begin position="189"/>
        <end position="232"/>
    </location>
</feature>
<keyword evidence="2" id="KW-1133">Transmembrane helix</keyword>
<feature type="transmembrane region" description="Helical" evidence="2">
    <location>
        <begin position="291"/>
        <end position="316"/>
    </location>
</feature>
<dbReference type="SUPFAM" id="SSF103473">
    <property type="entry name" value="MFS general substrate transporter"/>
    <property type="match status" value="1"/>
</dbReference>
<dbReference type="Proteomes" id="UP000325113">
    <property type="component" value="Unassembled WGS sequence"/>
</dbReference>
<dbReference type="Proteomes" id="UP000323011">
    <property type="component" value="Unassembled WGS sequence"/>
</dbReference>